<reference evidence="1 2" key="1">
    <citation type="journal article" date="2011" name="J. Bacteriol.">
        <title>Genome analyses of icelandic strains of Sulfolobus islandicus, model organisms for genetic and virus-host interaction studies.</title>
        <authorList>
            <person name="Guo L."/>
            <person name="Brugger K."/>
            <person name="Liu C."/>
            <person name="Shah S.A."/>
            <person name="Zheng H."/>
            <person name="Zhu Y."/>
            <person name="Wang S."/>
            <person name="Lillestol R.K."/>
            <person name="Chen L."/>
            <person name="Frank J."/>
            <person name="Prangishvili D."/>
            <person name="Paulin L."/>
            <person name="She Q."/>
            <person name="Huang L."/>
            <person name="Garrett R.A."/>
        </authorList>
    </citation>
    <scope>NUCLEOTIDE SEQUENCE [LARGE SCALE GENOMIC DNA]</scope>
    <source>
        <strain evidence="1 2">HVE10/4</strain>
    </source>
</reference>
<evidence type="ECO:0000313" key="2">
    <source>
        <dbReference type="Proteomes" id="UP000006395"/>
    </source>
</evidence>
<dbReference type="HOGENOM" id="CLU_600818_0_0_2"/>
<dbReference type="EMBL" id="CP002426">
    <property type="protein sequence ID" value="ADX82919.1"/>
    <property type="molecule type" value="Genomic_DNA"/>
</dbReference>
<dbReference type="Proteomes" id="UP000006395">
    <property type="component" value="Chromosome"/>
</dbReference>
<evidence type="ECO:0000313" key="1">
    <source>
        <dbReference type="EMBL" id="ADX82919.1"/>
    </source>
</evidence>
<keyword evidence="2" id="KW-1185">Reference proteome</keyword>
<accession>F0NRB8</accession>
<evidence type="ECO:0008006" key="3">
    <source>
        <dbReference type="Google" id="ProtNLM"/>
    </source>
</evidence>
<dbReference type="AlphaFoldDB" id="F0NRB8"/>
<dbReference type="GeneID" id="12415647"/>
<dbReference type="KEGG" id="sih:SiH_1571"/>
<sequence>MAQSSTFKVENLKQWFKNTVHQFPNLGLADDDPEEQYVAQYTVKDSELLDIIRLSSLDKLQNDLIFIDGVMRYRVVGAIEVQGVYAPLVIAHLIAGAMKLSNRELIPLQKKELISVVFPFAAASRRLGYSIIPARVTPIEFSRFGSLFRNSNREIIFSDTTITLGEYRDQNGQFTHRPLINENEMIASSKIISTAKNRIKELLRTLELYLLIETSKSTNNKLIIADGPIAPLFKYIGLIDPNLRGVVRDLRDARNAKNAYDILKNVVGVVKKVAKIPESLTINFNALSGDAYLYLWTRLIEDQEAEGREDNYLSTYILSALFRLREELLFENYPVFSPTSGLIRVDVPLPVIMSGSEWINWITCNSEEISDQGKNDIKQIVQSTGRNKLTNLLNTIYSLRYPIPSSTPYRNLVELYPIKEVEDWLKSCLLSKYELASLTLS</sequence>
<dbReference type="RefSeq" id="WP_014512740.1">
    <property type="nucleotide sequence ID" value="NC_017275.1"/>
</dbReference>
<proteinExistence type="predicted"/>
<organism evidence="1 2">
    <name type="scientific">Saccharolobus islandicus (strain HVE10/4)</name>
    <name type="common">Sulfolobus islandicus</name>
    <dbReference type="NCBI Taxonomy" id="930943"/>
    <lineage>
        <taxon>Archaea</taxon>
        <taxon>Thermoproteota</taxon>
        <taxon>Thermoprotei</taxon>
        <taxon>Sulfolobales</taxon>
        <taxon>Sulfolobaceae</taxon>
        <taxon>Saccharolobus</taxon>
    </lineage>
</organism>
<name>F0NRB8_SACI0</name>
<protein>
    <recommendedName>
        <fullName evidence="3">NurA domain-containing protein</fullName>
    </recommendedName>
</protein>
<gene>
    <name evidence="1" type="ordered locus">SiH_1571</name>
</gene>